<evidence type="ECO:0000259" key="4">
    <source>
        <dbReference type="PROSITE" id="PS50043"/>
    </source>
</evidence>
<dbReference type="PANTHER" id="PTHR44688:SF16">
    <property type="entry name" value="DNA-BINDING TRANSCRIPTIONAL ACTIVATOR DEVR_DOSR"/>
    <property type="match status" value="1"/>
</dbReference>
<evidence type="ECO:0000313" key="6">
    <source>
        <dbReference type="Proteomes" id="UP000014115"/>
    </source>
</evidence>
<dbReference type="Pfam" id="PF00196">
    <property type="entry name" value="GerE"/>
    <property type="match status" value="1"/>
</dbReference>
<dbReference type="STRING" id="740709.A10D4_13243"/>
<dbReference type="RefSeq" id="WP_008490092.1">
    <property type="nucleotide sequence ID" value="NZ_AMRG01000032.1"/>
</dbReference>
<keyword evidence="1" id="KW-0805">Transcription regulation</keyword>
<dbReference type="InterPro" id="IPR016032">
    <property type="entry name" value="Sig_transdc_resp-reg_C-effctor"/>
</dbReference>
<evidence type="ECO:0000256" key="3">
    <source>
        <dbReference type="ARBA" id="ARBA00023163"/>
    </source>
</evidence>
<dbReference type="Gene3D" id="3.40.50.2300">
    <property type="match status" value="1"/>
</dbReference>
<protein>
    <submittedName>
        <fullName evidence="5">Response regulator</fullName>
    </submittedName>
</protein>
<sequence length="216" mass="23981">MVNFIIAVSSELVAAGMQRVLSDSGYQVQAVVQDVSGLRFRAKQFDDAVVILCSRFVGDATLETWRRIQRRHPELQLMLWSRSLQDVLDFQTSVNPIEGYLLDNGSTDDLLQACAALDRGKMFVAADVAAYFARRPHAEGKGRMLDKLSERELQVTLMLARGMRVAQIAQHLSISGKTVNTFRYRIFSKLGVAGDVALSHLAIRAGLVDIEKLAEV</sequence>
<evidence type="ECO:0000313" key="5">
    <source>
        <dbReference type="EMBL" id="EKE79074.1"/>
    </source>
</evidence>
<dbReference type="SUPFAM" id="SSF46894">
    <property type="entry name" value="C-terminal effector domain of the bipartite response regulators"/>
    <property type="match status" value="1"/>
</dbReference>
<proteinExistence type="predicted"/>
<comment type="caution">
    <text evidence="5">The sequence shown here is derived from an EMBL/GenBank/DDBJ whole genome shotgun (WGS) entry which is preliminary data.</text>
</comment>
<accession>K2K839</accession>
<dbReference type="PROSITE" id="PS50043">
    <property type="entry name" value="HTH_LUXR_2"/>
    <property type="match status" value="1"/>
</dbReference>
<dbReference type="SMART" id="SM00421">
    <property type="entry name" value="HTH_LUXR"/>
    <property type="match status" value="1"/>
</dbReference>
<dbReference type="CDD" id="cd06170">
    <property type="entry name" value="LuxR_C_like"/>
    <property type="match status" value="1"/>
</dbReference>
<keyword evidence="3" id="KW-0804">Transcription</keyword>
<dbReference type="GO" id="GO:0006355">
    <property type="term" value="P:regulation of DNA-templated transcription"/>
    <property type="evidence" value="ECO:0007669"/>
    <property type="project" value="InterPro"/>
</dbReference>
<dbReference type="AlphaFoldDB" id="K2K839"/>
<dbReference type="InterPro" id="IPR000792">
    <property type="entry name" value="Tscrpt_reg_LuxR_C"/>
</dbReference>
<keyword evidence="2" id="KW-0238">DNA-binding</keyword>
<feature type="domain" description="HTH luxR-type" evidence="4">
    <location>
        <begin position="141"/>
        <end position="206"/>
    </location>
</feature>
<organism evidence="5 6">
    <name type="scientific">Idiomarina xiamenensis 10-D-4</name>
    <dbReference type="NCBI Taxonomy" id="740709"/>
    <lineage>
        <taxon>Bacteria</taxon>
        <taxon>Pseudomonadati</taxon>
        <taxon>Pseudomonadota</taxon>
        <taxon>Gammaproteobacteria</taxon>
        <taxon>Alteromonadales</taxon>
        <taxon>Idiomarinaceae</taxon>
        <taxon>Idiomarina</taxon>
    </lineage>
</organism>
<dbReference type="PANTHER" id="PTHR44688">
    <property type="entry name" value="DNA-BINDING TRANSCRIPTIONAL ACTIVATOR DEVR_DOSR"/>
    <property type="match status" value="1"/>
</dbReference>
<evidence type="ECO:0000256" key="2">
    <source>
        <dbReference type="ARBA" id="ARBA00023125"/>
    </source>
</evidence>
<dbReference type="EMBL" id="AMRG01000032">
    <property type="protein sequence ID" value="EKE79074.1"/>
    <property type="molecule type" value="Genomic_DNA"/>
</dbReference>
<dbReference type="PRINTS" id="PR00038">
    <property type="entry name" value="HTHLUXR"/>
</dbReference>
<dbReference type="PATRIC" id="fig|740709.3.peg.2661"/>
<dbReference type="GO" id="GO:0003677">
    <property type="term" value="F:DNA binding"/>
    <property type="evidence" value="ECO:0007669"/>
    <property type="project" value="UniProtKB-KW"/>
</dbReference>
<dbReference type="Proteomes" id="UP000014115">
    <property type="component" value="Unassembled WGS sequence"/>
</dbReference>
<gene>
    <name evidence="5" type="ORF">A10D4_13243</name>
</gene>
<evidence type="ECO:0000256" key="1">
    <source>
        <dbReference type="ARBA" id="ARBA00023015"/>
    </source>
</evidence>
<dbReference type="eggNOG" id="COG2197">
    <property type="taxonomic scope" value="Bacteria"/>
</dbReference>
<dbReference type="PROSITE" id="PS00622">
    <property type="entry name" value="HTH_LUXR_1"/>
    <property type="match status" value="1"/>
</dbReference>
<name>K2K839_9GAMM</name>
<dbReference type="OrthoDB" id="9796655at2"/>
<keyword evidence="6" id="KW-1185">Reference proteome</keyword>
<reference evidence="5 6" key="1">
    <citation type="journal article" date="2012" name="J. Bacteriol.">
        <title>Genome Sequence of Idiomarina xiamenensis Type Strain 10-D-4.</title>
        <authorList>
            <person name="Lai Q."/>
            <person name="Wang L."/>
            <person name="Wang W."/>
            <person name="Shao Z."/>
        </authorList>
    </citation>
    <scope>NUCLEOTIDE SEQUENCE [LARGE SCALE GENOMIC DNA]</scope>
    <source>
        <strain evidence="5 6">10-D-4</strain>
    </source>
</reference>